<evidence type="ECO:0000256" key="3">
    <source>
        <dbReference type="ARBA" id="ARBA00023163"/>
    </source>
</evidence>
<dbReference type="AlphaFoldDB" id="A0A318LA84"/>
<sequence>MDSTLMKGLRVLETLARSDEPRGVSELARELELTRSNVHRTLQTLAAAGYARQGAAGTYECTLKLFELASSVMERVDVKRCAEPHMRRLAELTQETVHLSMLSGAEVVYLDKIESPQPVRAYSSIGGRAPAHCVASGKALLAEVSDAALAEMFGPDLPQWTDRTIRTREKLVTELATVRESGYAVNHGEWRSSVGGVAAVIVNAAGRAEASIGVSGPIERVEPKSDDAYRDAVIEAARAISQEMGCAAYPPPRASRS</sequence>
<dbReference type="EMBL" id="MASU01000020">
    <property type="protein sequence ID" value="PXY18525.1"/>
    <property type="molecule type" value="Genomic_DNA"/>
</dbReference>
<proteinExistence type="predicted"/>
<keyword evidence="3" id="KW-0804">Transcription</keyword>
<dbReference type="SUPFAM" id="SSF55781">
    <property type="entry name" value="GAF domain-like"/>
    <property type="match status" value="1"/>
</dbReference>
<dbReference type="Pfam" id="PF09339">
    <property type="entry name" value="HTH_IclR"/>
    <property type="match status" value="1"/>
</dbReference>
<dbReference type="Pfam" id="PF01614">
    <property type="entry name" value="IclR_C"/>
    <property type="match status" value="1"/>
</dbReference>
<evidence type="ECO:0000313" key="7">
    <source>
        <dbReference type="Proteomes" id="UP000247892"/>
    </source>
</evidence>
<evidence type="ECO:0000259" key="4">
    <source>
        <dbReference type="PROSITE" id="PS51077"/>
    </source>
</evidence>
<keyword evidence="2" id="KW-0238">DNA-binding</keyword>
<dbReference type="InterPro" id="IPR005471">
    <property type="entry name" value="Tscrpt_reg_IclR_N"/>
</dbReference>
<evidence type="ECO:0000256" key="2">
    <source>
        <dbReference type="ARBA" id="ARBA00023125"/>
    </source>
</evidence>
<dbReference type="InterPro" id="IPR014757">
    <property type="entry name" value="Tscrpt_reg_IclR_C"/>
</dbReference>
<dbReference type="InterPro" id="IPR036390">
    <property type="entry name" value="WH_DNA-bd_sf"/>
</dbReference>
<gene>
    <name evidence="6" type="ORF">BA062_34930</name>
</gene>
<feature type="domain" description="HTH iclR-type" evidence="4">
    <location>
        <begin position="2"/>
        <end position="63"/>
    </location>
</feature>
<evidence type="ECO:0000313" key="6">
    <source>
        <dbReference type="EMBL" id="PXY18525.1"/>
    </source>
</evidence>
<dbReference type="Gene3D" id="1.10.10.10">
    <property type="entry name" value="Winged helix-like DNA-binding domain superfamily/Winged helix DNA-binding domain"/>
    <property type="match status" value="1"/>
</dbReference>
<dbReference type="PANTHER" id="PTHR30136">
    <property type="entry name" value="HELIX-TURN-HELIX TRANSCRIPTIONAL REGULATOR, ICLR FAMILY"/>
    <property type="match status" value="1"/>
</dbReference>
<organism evidence="6 7">
    <name type="scientific">Prauserella flavalba</name>
    <dbReference type="NCBI Taxonomy" id="1477506"/>
    <lineage>
        <taxon>Bacteria</taxon>
        <taxon>Bacillati</taxon>
        <taxon>Actinomycetota</taxon>
        <taxon>Actinomycetes</taxon>
        <taxon>Pseudonocardiales</taxon>
        <taxon>Pseudonocardiaceae</taxon>
        <taxon>Prauserella</taxon>
    </lineage>
</organism>
<dbReference type="GO" id="GO:0045892">
    <property type="term" value="P:negative regulation of DNA-templated transcription"/>
    <property type="evidence" value="ECO:0007669"/>
    <property type="project" value="TreeGrafter"/>
</dbReference>
<reference evidence="6 7" key="1">
    <citation type="submission" date="2016-07" db="EMBL/GenBank/DDBJ databases">
        <title>Draft genome sequence of Prauserella sp. YIM 121212, isolated from alkaline soil.</title>
        <authorList>
            <person name="Ruckert C."/>
            <person name="Albersmeier A."/>
            <person name="Jiang C.-L."/>
            <person name="Jiang Y."/>
            <person name="Kalinowski J."/>
            <person name="Schneider O."/>
            <person name="Winkler A."/>
            <person name="Zotchev S.B."/>
        </authorList>
    </citation>
    <scope>NUCLEOTIDE SEQUENCE [LARGE SCALE GENOMIC DNA]</scope>
    <source>
        <strain evidence="6 7">YIM 121212</strain>
    </source>
</reference>
<dbReference type="RefSeq" id="WP_110343528.1">
    <property type="nucleotide sequence ID" value="NZ_JBHVKT010000013.1"/>
</dbReference>
<feature type="domain" description="IclR-ED" evidence="5">
    <location>
        <begin position="64"/>
        <end position="246"/>
    </location>
</feature>
<dbReference type="GO" id="GO:0003677">
    <property type="term" value="F:DNA binding"/>
    <property type="evidence" value="ECO:0007669"/>
    <property type="project" value="UniProtKB-KW"/>
</dbReference>
<comment type="caution">
    <text evidence="6">The sequence shown here is derived from an EMBL/GenBank/DDBJ whole genome shotgun (WGS) entry which is preliminary data.</text>
</comment>
<dbReference type="SUPFAM" id="SSF46785">
    <property type="entry name" value="Winged helix' DNA-binding domain"/>
    <property type="match status" value="1"/>
</dbReference>
<dbReference type="PANTHER" id="PTHR30136:SF24">
    <property type="entry name" value="HTH-TYPE TRANSCRIPTIONAL REPRESSOR ALLR"/>
    <property type="match status" value="1"/>
</dbReference>
<dbReference type="Gene3D" id="3.30.450.40">
    <property type="match status" value="1"/>
</dbReference>
<dbReference type="SMART" id="SM00346">
    <property type="entry name" value="HTH_ICLR"/>
    <property type="match status" value="1"/>
</dbReference>
<protein>
    <submittedName>
        <fullName evidence="6">IclR family transcriptional regulator</fullName>
    </submittedName>
</protein>
<dbReference type="InterPro" id="IPR029016">
    <property type="entry name" value="GAF-like_dom_sf"/>
</dbReference>
<dbReference type="OrthoDB" id="60629at2"/>
<dbReference type="PROSITE" id="PS51078">
    <property type="entry name" value="ICLR_ED"/>
    <property type="match status" value="1"/>
</dbReference>
<keyword evidence="7" id="KW-1185">Reference proteome</keyword>
<evidence type="ECO:0000256" key="1">
    <source>
        <dbReference type="ARBA" id="ARBA00023015"/>
    </source>
</evidence>
<dbReference type="Proteomes" id="UP000247892">
    <property type="component" value="Unassembled WGS sequence"/>
</dbReference>
<evidence type="ECO:0000259" key="5">
    <source>
        <dbReference type="PROSITE" id="PS51078"/>
    </source>
</evidence>
<accession>A0A318LA84</accession>
<keyword evidence="1" id="KW-0805">Transcription regulation</keyword>
<dbReference type="PROSITE" id="PS51077">
    <property type="entry name" value="HTH_ICLR"/>
    <property type="match status" value="1"/>
</dbReference>
<name>A0A318LA84_9PSEU</name>
<dbReference type="GO" id="GO:0003700">
    <property type="term" value="F:DNA-binding transcription factor activity"/>
    <property type="evidence" value="ECO:0007669"/>
    <property type="project" value="TreeGrafter"/>
</dbReference>
<dbReference type="InterPro" id="IPR050707">
    <property type="entry name" value="HTH_MetabolicPath_Reg"/>
</dbReference>
<dbReference type="InterPro" id="IPR036388">
    <property type="entry name" value="WH-like_DNA-bd_sf"/>
</dbReference>